<dbReference type="AlphaFoldDB" id="A0A5B9QJV8"/>
<dbReference type="EMBL" id="CP042914">
    <property type="protein sequence ID" value="QEG39397.1"/>
    <property type="molecule type" value="Genomic_DNA"/>
</dbReference>
<evidence type="ECO:0000313" key="2">
    <source>
        <dbReference type="Proteomes" id="UP000325286"/>
    </source>
</evidence>
<protein>
    <submittedName>
        <fullName evidence="1">Uncharacterized protein</fullName>
    </submittedName>
</protein>
<dbReference type="RefSeq" id="WP_068138884.1">
    <property type="nucleotide sequence ID" value="NZ_CP042914.1"/>
</dbReference>
<organism evidence="1 2">
    <name type="scientific">Roseimaritima ulvae</name>
    <dbReference type="NCBI Taxonomy" id="980254"/>
    <lineage>
        <taxon>Bacteria</taxon>
        <taxon>Pseudomonadati</taxon>
        <taxon>Planctomycetota</taxon>
        <taxon>Planctomycetia</taxon>
        <taxon>Pirellulales</taxon>
        <taxon>Pirellulaceae</taxon>
        <taxon>Roseimaritima</taxon>
    </lineage>
</organism>
<gene>
    <name evidence="1" type="ORF">UC8_13740</name>
</gene>
<proteinExistence type="predicted"/>
<keyword evidence="2" id="KW-1185">Reference proteome</keyword>
<accession>A0A5B9QJV8</accession>
<dbReference type="KEGG" id="rul:UC8_13740"/>
<reference evidence="1 2" key="1">
    <citation type="submission" date="2019-08" db="EMBL/GenBank/DDBJ databases">
        <title>Deep-cultivation of Planctomycetes and their phenomic and genomic characterization uncovers novel biology.</title>
        <authorList>
            <person name="Wiegand S."/>
            <person name="Jogler M."/>
            <person name="Boedeker C."/>
            <person name="Pinto D."/>
            <person name="Vollmers J."/>
            <person name="Rivas-Marin E."/>
            <person name="Kohn T."/>
            <person name="Peeters S.H."/>
            <person name="Heuer A."/>
            <person name="Rast P."/>
            <person name="Oberbeckmann S."/>
            <person name="Bunk B."/>
            <person name="Jeske O."/>
            <person name="Meyerdierks A."/>
            <person name="Storesund J.E."/>
            <person name="Kallscheuer N."/>
            <person name="Luecker S."/>
            <person name="Lage O.M."/>
            <person name="Pohl T."/>
            <person name="Merkel B.J."/>
            <person name="Hornburger P."/>
            <person name="Mueller R.-W."/>
            <person name="Bruemmer F."/>
            <person name="Labrenz M."/>
            <person name="Spormann A.M."/>
            <person name="Op den Camp H."/>
            <person name="Overmann J."/>
            <person name="Amann R."/>
            <person name="Jetten M.S.M."/>
            <person name="Mascher T."/>
            <person name="Medema M.H."/>
            <person name="Devos D.P."/>
            <person name="Kaster A.-K."/>
            <person name="Ovreas L."/>
            <person name="Rohde M."/>
            <person name="Galperin M.Y."/>
            <person name="Jogler C."/>
        </authorList>
    </citation>
    <scope>NUCLEOTIDE SEQUENCE [LARGE SCALE GENOMIC DNA]</scope>
    <source>
        <strain evidence="1 2">UC8</strain>
    </source>
</reference>
<evidence type="ECO:0000313" key="1">
    <source>
        <dbReference type="EMBL" id="QEG39397.1"/>
    </source>
</evidence>
<name>A0A5B9QJV8_9BACT</name>
<sequence>MHTTYAQYEEGSWDQWETTLTGLHSRTFVEDRNAFLPSPEEIEERKMMLRWLQSQRFGQHFIGCVMQLDHPGYRLVRKLVSKHGVREAVQRLEPFMPDTDRRFVKAVSIKNR</sequence>
<dbReference type="Proteomes" id="UP000325286">
    <property type="component" value="Chromosome"/>
</dbReference>